<evidence type="ECO:0000313" key="2">
    <source>
        <dbReference type="EMBL" id="NBI08401.1"/>
    </source>
</evidence>
<evidence type="ECO:0000313" key="3">
    <source>
        <dbReference type="Proteomes" id="UP000467132"/>
    </source>
</evidence>
<dbReference type="EMBL" id="QXXA01000046">
    <property type="protein sequence ID" value="NBI08401.1"/>
    <property type="molecule type" value="Genomic_DNA"/>
</dbReference>
<accession>A0A845R1D9</accession>
<feature type="compositionally biased region" description="Basic and acidic residues" evidence="1">
    <location>
        <begin position="1"/>
        <end position="21"/>
    </location>
</feature>
<sequence length="76" mass="8180">MDGRRRNGERRGQGEMSKMEKMGGGAELEGVSERGEQRLHADVAPRPPHGNSQKAAFLTQNVAAGGEAFWSPAALF</sequence>
<feature type="region of interest" description="Disordered" evidence="1">
    <location>
        <begin position="1"/>
        <end position="53"/>
    </location>
</feature>
<organism evidence="2 3">
    <name type="scientific">Senegalia massiliensis</name>
    <dbReference type="NCBI Taxonomy" id="1720316"/>
    <lineage>
        <taxon>Bacteria</taxon>
        <taxon>Bacillati</taxon>
        <taxon>Bacillota</taxon>
        <taxon>Clostridia</taxon>
        <taxon>Eubacteriales</taxon>
        <taxon>Clostridiaceae</taxon>
        <taxon>Senegalia</taxon>
    </lineage>
</organism>
<protein>
    <submittedName>
        <fullName evidence="2">Uncharacterized protein</fullName>
    </submittedName>
</protein>
<feature type="compositionally biased region" description="Basic and acidic residues" evidence="1">
    <location>
        <begin position="31"/>
        <end position="43"/>
    </location>
</feature>
<comment type="caution">
    <text evidence="2">The sequence shown here is derived from an EMBL/GenBank/DDBJ whole genome shotgun (WGS) entry which is preliminary data.</text>
</comment>
<keyword evidence="3" id="KW-1185">Reference proteome</keyword>
<dbReference type="AlphaFoldDB" id="A0A845R1D9"/>
<reference evidence="2 3" key="1">
    <citation type="submission" date="2018-08" db="EMBL/GenBank/DDBJ databases">
        <title>Murine metabolic-syndrome-specific gut microbial biobank.</title>
        <authorList>
            <person name="Liu C."/>
        </authorList>
    </citation>
    <scope>NUCLEOTIDE SEQUENCE [LARGE SCALE GENOMIC DNA]</scope>
    <source>
        <strain evidence="2 3">583</strain>
    </source>
</reference>
<gene>
    <name evidence="2" type="ORF">D3Z33_16225</name>
</gene>
<evidence type="ECO:0000256" key="1">
    <source>
        <dbReference type="SAM" id="MobiDB-lite"/>
    </source>
</evidence>
<name>A0A845R1D9_9CLOT</name>
<proteinExistence type="predicted"/>
<dbReference type="Proteomes" id="UP000467132">
    <property type="component" value="Unassembled WGS sequence"/>
</dbReference>